<keyword evidence="3" id="KW-1185">Reference proteome</keyword>
<dbReference type="Proteomes" id="UP000051952">
    <property type="component" value="Unassembled WGS sequence"/>
</dbReference>
<feature type="compositionally biased region" description="Low complexity" evidence="1">
    <location>
        <begin position="132"/>
        <end position="143"/>
    </location>
</feature>
<organism evidence="2 3">
    <name type="scientific">Bodo saltans</name>
    <name type="common">Flagellated protozoan</name>
    <dbReference type="NCBI Taxonomy" id="75058"/>
    <lineage>
        <taxon>Eukaryota</taxon>
        <taxon>Discoba</taxon>
        <taxon>Euglenozoa</taxon>
        <taxon>Kinetoplastea</taxon>
        <taxon>Metakinetoplastina</taxon>
        <taxon>Eubodonida</taxon>
        <taxon>Bodonidae</taxon>
        <taxon>Bodo</taxon>
    </lineage>
</organism>
<protein>
    <submittedName>
        <fullName evidence="2">Uncharacterized protein</fullName>
    </submittedName>
</protein>
<evidence type="ECO:0000256" key="1">
    <source>
        <dbReference type="SAM" id="MobiDB-lite"/>
    </source>
</evidence>
<dbReference type="EMBL" id="CYKH01000289">
    <property type="protein sequence ID" value="CUF29508.1"/>
    <property type="molecule type" value="Genomic_DNA"/>
</dbReference>
<dbReference type="VEuPathDB" id="TriTrypDB:BSAL_61135"/>
<accession>A0A0S4ILQ3</accession>
<dbReference type="AlphaFoldDB" id="A0A0S4ILQ3"/>
<name>A0A0S4ILQ3_BODSA</name>
<reference evidence="3" key="1">
    <citation type="submission" date="2015-09" db="EMBL/GenBank/DDBJ databases">
        <authorList>
            <consortium name="Pathogen Informatics"/>
        </authorList>
    </citation>
    <scope>NUCLEOTIDE SEQUENCE [LARGE SCALE GENOMIC DNA]</scope>
    <source>
        <strain evidence="3">Lake Konstanz</strain>
    </source>
</reference>
<sequence length="206" mass="22139">MIQQTADSAVRILDFPDVLLKSAVAEFNFDDRSYDLVGPVIFCSCYRHTSFGTPLARKCLVTRRGALLLLRTDHKDDDASPQRSTPFTSSSSGQLPAIPNVSHFIEFANGGFLVEHHTTIQEQDMHFRITTTTSSSPLSSSDSLGVGGTPQRGGATSSSSSSLDPVLLRFGVKDGSTGRLHSCKGTSTFFSVCPNTSRAIGIRPVP</sequence>
<feature type="compositionally biased region" description="Polar residues" evidence="1">
    <location>
        <begin position="81"/>
        <end position="94"/>
    </location>
</feature>
<gene>
    <name evidence="2" type="ORF">BSAL_61135</name>
</gene>
<feature type="region of interest" description="Disordered" evidence="1">
    <location>
        <begin position="132"/>
        <end position="162"/>
    </location>
</feature>
<feature type="region of interest" description="Disordered" evidence="1">
    <location>
        <begin position="72"/>
        <end position="95"/>
    </location>
</feature>
<proteinExistence type="predicted"/>
<evidence type="ECO:0000313" key="3">
    <source>
        <dbReference type="Proteomes" id="UP000051952"/>
    </source>
</evidence>
<evidence type="ECO:0000313" key="2">
    <source>
        <dbReference type="EMBL" id="CUF29508.1"/>
    </source>
</evidence>